<dbReference type="STRING" id="1035707.SAMN05216552_1014116"/>
<gene>
    <name evidence="2" type="ORF">SAMN05216552_1014116</name>
</gene>
<keyword evidence="2" id="KW-0808">Transferase</keyword>
<organism evidence="2 3">
    <name type="scientific">Pseudoduganella namucuonensis</name>
    <dbReference type="NCBI Taxonomy" id="1035707"/>
    <lineage>
        <taxon>Bacteria</taxon>
        <taxon>Pseudomonadati</taxon>
        <taxon>Pseudomonadota</taxon>
        <taxon>Betaproteobacteria</taxon>
        <taxon>Burkholderiales</taxon>
        <taxon>Oxalobacteraceae</taxon>
        <taxon>Telluria group</taxon>
        <taxon>Pseudoduganella</taxon>
    </lineage>
</organism>
<dbReference type="InterPro" id="IPR050194">
    <property type="entry name" value="Glycosyltransferase_grp1"/>
</dbReference>
<dbReference type="Pfam" id="PF13692">
    <property type="entry name" value="Glyco_trans_1_4"/>
    <property type="match status" value="2"/>
</dbReference>
<reference evidence="3" key="1">
    <citation type="submission" date="2016-10" db="EMBL/GenBank/DDBJ databases">
        <authorList>
            <person name="Varghese N."/>
            <person name="Submissions S."/>
        </authorList>
    </citation>
    <scope>NUCLEOTIDE SEQUENCE [LARGE SCALE GENOMIC DNA]</scope>
    <source>
        <strain evidence="3">CGMCC 1.11014</strain>
    </source>
</reference>
<dbReference type="PANTHER" id="PTHR45947">
    <property type="entry name" value="SULFOQUINOVOSYL TRANSFERASE SQD2"/>
    <property type="match status" value="1"/>
</dbReference>
<dbReference type="PANTHER" id="PTHR45947:SF3">
    <property type="entry name" value="SULFOQUINOVOSYL TRANSFERASE SQD2"/>
    <property type="match status" value="1"/>
</dbReference>
<dbReference type="GO" id="GO:0016758">
    <property type="term" value="F:hexosyltransferase activity"/>
    <property type="evidence" value="ECO:0007669"/>
    <property type="project" value="TreeGrafter"/>
</dbReference>
<dbReference type="Pfam" id="PF13439">
    <property type="entry name" value="Glyco_transf_4"/>
    <property type="match status" value="1"/>
</dbReference>
<dbReference type="AlphaFoldDB" id="A0A1I7K2S1"/>
<dbReference type="EMBL" id="FPBO01000014">
    <property type="protein sequence ID" value="SFU91746.1"/>
    <property type="molecule type" value="Genomic_DNA"/>
</dbReference>
<dbReference type="SUPFAM" id="SSF53756">
    <property type="entry name" value="UDP-Glycosyltransferase/glycogen phosphorylase"/>
    <property type="match status" value="2"/>
</dbReference>
<evidence type="ECO:0000313" key="2">
    <source>
        <dbReference type="EMBL" id="SFU91746.1"/>
    </source>
</evidence>
<evidence type="ECO:0000313" key="3">
    <source>
        <dbReference type="Proteomes" id="UP000199391"/>
    </source>
</evidence>
<evidence type="ECO:0000259" key="1">
    <source>
        <dbReference type="Pfam" id="PF13439"/>
    </source>
</evidence>
<protein>
    <submittedName>
        <fullName evidence="2">Glycosyltransferase involved in cell wall bisynthesis</fullName>
    </submittedName>
</protein>
<sequence length="733" mass="79615">MLKIAIVTHTLAADRMPVLAALAGMPGVTVCLIAAAPASEPAAQPAAGPLPRVRHLRRNIDVLDALRDSAPDVVLTDGFKAIHLYAFAYARRNGVAHVTLTGDDAGPPRKEGALRRMLRRYVYAHTQSYVAAGGDGMAELERYRLPPALRFLSPPCVDNAAYALAPQAEAPFDLLFCGHMEQGRNPMFALDLAVELAKRLRRRMRILFVGSGSQEALVRQSASLYPGLVDATFAGLVAPRGLPALYASARLFVFPASGGQRGVAVNQACAAGLPVLASPGAGTLVRDGENGFVCELDLAKWADRAEMLLTCEAARCAYAACSRALVASHTLSEAATAMAQACSLAVTRQRRESAAGRKYASRPRVVVVERQLLQYRVGVYTRLRELLEGAGIELQLLVGEGTPEEKMKRNEAHLPWAEVIPTRYLLQQMLCWQPFGRQARDADLVIVMHENKILYNLWLMFWARPKRLAFWGHGANLQSDRPQGWKERFKRWTVKKADWWFAYTELSADLIAAAGFPVERTTVVENAVDTDEMIALCAQVGEAELAERRRQLNLGEGPVGLYLGSLYKEKRLGFLLESAQRIRERLPGFQLLVVGAGPDEALMAEAAARQPWIHVLGPLQGRDKCVAMLLADVMLNPGLVGLGILDSFASGRPMFTTDCGLHSPEIAYLHSGENGVMTADGVAPFADAVTEVLRSPSELARLAGGARASASRYTVDNMAQRLSSGIGDALAVH</sequence>
<name>A0A1I7K2S1_9BURK</name>
<accession>A0A1I7K2S1</accession>
<dbReference type="RefSeq" id="WP_177307263.1">
    <property type="nucleotide sequence ID" value="NZ_FPBO01000014.1"/>
</dbReference>
<dbReference type="Gene3D" id="3.40.50.2000">
    <property type="entry name" value="Glycogen Phosphorylase B"/>
    <property type="match status" value="4"/>
</dbReference>
<proteinExistence type="predicted"/>
<dbReference type="InterPro" id="IPR028098">
    <property type="entry name" value="Glyco_trans_4-like_N"/>
</dbReference>
<keyword evidence="3" id="KW-1185">Reference proteome</keyword>
<dbReference type="Proteomes" id="UP000199391">
    <property type="component" value="Unassembled WGS sequence"/>
</dbReference>
<dbReference type="CDD" id="cd03801">
    <property type="entry name" value="GT4_PimA-like"/>
    <property type="match status" value="2"/>
</dbReference>
<feature type="domain" description="Glycosyltransferase subfamily 4-like N-terminal" evidence="1">
    <location>
        <begin position="382"/>
        <end position="532"/>
    </location>
</feature>